<accession>A0A1I6MIK8</accession>
<gene>
    <name evidence="1" type="ORF">SAMN05421771_2721</name>
</gene>
<keyword evidence="2" id="KW-1185">Reference proteome</keyword>
<evidence type="ECO:0000313" key="1">
    <source>
        <dbReference type="EMBL" id="SFS15499.1"/>
    </source>
</evidence>
<reference evidence="1 2" key="1">
    <citation type="submission" date="2016-10" db="EMBL/GenBank/DDBJ databases">
        <authorList>
            <person name="de Groot N.N."/>
        </authorList>
    </citation>
    <scope>NUCLEOTIDE SEQUENCE [LARGE SCALE GENOMIC DNA]</scope>
    <source>
        <strain evidence="1 2">DSM 21001</strain>
    </source>
</reference>
<protein>
    <recommendedName>
        <fullName evidence="3">Uracil DNA glycosylase superfamily protein</fullName>
    </recommendedName>
</protein>
<dbReference type="AlphaFoldDB" id="A0A1I6MIK8"/>
<dbReference type="Proteomes" id="UP000199024">
    <property type="component" value="Unassembled WGS sequence"/>
</dbReference>
<dbReference type="Gene3D" id="3.40.470.10">
    <property type="entry name" value="Uracil-DNA glycosylase-like domain"/>
    <property type="match status" value="1"/>
</dbReference>
<dbReference type="EMBL" id="FOZL01000001">
    <property type="protein sequence ID" value="SFS15499.1"/>
    <property type="molecule type" value="Genomic_DNA"/>
</dbReference>
<dbReference type="InterPro" id="IPR036895">
    <property type="entry name" value="Uracil-DNA_glycosylase-like_sf"/>
</dbReference>
<evidence type="ECO:0008006" key="3">
    <source>
        <dbReference type="Google" id="ProtNLM"/>
    </source>
</evidence>
<dbReference type="RefSeq" id="WP_089839627.1">
    <property type="nucleotide sequence ID" value="NZ_FOZL01000001.1"/>
</dbReference>
<evidence type="ECO:0000313" key="2">
    <source>
        <dbReference type="Proteomes" id="UP000199024"/>
    </source>
</evidence>
<name>A0A1I6MIK8_9BACT</name>
<sequence>MGIDSNTIEVGELWAQIELMESQRRFDGHAYPGGQGPFPFRLAGQGFFPGGDGLWREDSELSVESSKKIRREGMMFLGNDFGTLRSYESLRLKSFENPITWKNLKSRVRRANLPTDRAFFTNSVLGLRLGSGTKALDKRDWQNSPQFAAFCQEFLRFQVEALLPRLIVVLGPNALVSLKAFGVAVSGDSTSRAKIGSHETLLHCTTHPYGDFNFSDSRKELDAAALRLAWEQASSASS</sequence>
<dbReference type="OrthoDB" id="5290748at2"/>
<proteinExistence type="predicted"/>
<organism evidence="1 2">
    <name type="scientific">Granulicella pectinivorans</name>
    <dbReference type="NCBI Taxonomy" id="474950"/>
    <lineage>
        <taxon>Bacteria</taxon>
        <taxon>Pseudomonadati</taxon>
        <taxon>Acidobacteriota</taxon>
        <taxon>Terriglobia</taxon>
        <taxon>Terriglobales</taxon>
        <taxon>Acidobacteriaceae</taxon>
        <taxon>Granulicella</taxon>
    </lineage>
</organism>